<keyword evidence="1" id="KW-0812">Transmembrane</keyword>
<evidence type="ECO:0000256" key="1">
    <source>
        <dbReference type="SAM" id="Phobius"/>
    </source>
</evidence>
<feature type="transmembrane region" description="Helical" evidence="1">
    <location>
        <begin position="233"/>
        <end position="254"/>
    </location>
</feature>
<keyword evidence="1" id="KW-1133">Transmembrane helix</keyword>
<sequence length="265" mass="27963">MNSTRCSKLTALLLVVTLALSAVAPAAAISTDAQGVPDDAKVGDEVSAELTLTDLYSDYEEWTLNGETELTDVTWTVTTYDQAGNQKAKESYDGQSFNHSLALDSDASEAVVKVSGTVPEIENFTYDPQQEFAFATLSQTRDGGNSDEIQTWSANHHTEDSSKARTAIADAEDAIDSAPGGADTSDAENRVENAISAYEAGNFGNAVDIAGQAEESANSASEDANASAQTNKLLLYGGIAVVGLVVIGGAGFWYRSQQTNTNRLR</sequence>
<proteinExistence type="predicted"/>
<dbReference type="RefSeq" id="WP_084186259.1">
    <property type="nucleotide sequence ID" value="NZ_FTNO01000002.1"/>
</dbReference>
<name>A0A1N7B5A3_9EURY</name>
<protein>
    <submittedName>
        <fullName evidence="2">Uncharacterized protein</fullName>
    </submittedName>
</protein>
<keyword evidence="3" id="KW-1185">Reference proteome</keyword>
<gene>
    <name evidence="2" type="ORF">SAMN05421858_2347</name>
</gene>
<evidence type="ECO:0000313" key="2">
    <source>
        <dbReference type="EMBL" id="SIR46551.1"/>
    </source>
</evidence>
<accession>A0A1N7B5A3</accession>
<keyword evidence="1" id="KW-0472">Membrane</keyword>
<dbReference type="OrthoDB" id="342245at2157"/>
<dbReference type="AlphaFoldDB" id="A0A1N7B5A3"/>
<dbReference type="Proteomes" id="UP000186914">
    <property type="component" value="Unassembled WGS sequence"/>
</dbReference>
<evidence type="ECO:0000313" key="3">
    <source>
        <dbReference type="Proteomes" id="UP000186914"/>
    </source>
</evidence>
<organism evidence="2 3">
    <name type="scientific">Haladaptatus litoreus</name>
    <dbReference type="NCBI Taxonomy" id="553468"/>
    <lineage>
        <taxon>Archaea</taxon>
        <taxon>Methanobacteriati</taxon>
        <taxon>Methanobacteriota</taxon>
        <taxon>Stenosarchaea group</taxon>
        <taxon>Halobacteria</taxon>
        <taxon>Halobacteriales</taxon>
        <taxon>Haladaptataceae</taxon>
        <taxon>Haladaptatus</taxon>
    </lineage>
</organism>
<dbReference type="EMBL" id="FTNO01000002">
    <property type="protein sequence ID" value="SIR46551.1"/>
    <property type="molecule type" value="Genomic_DNA"/>
</dbReference>
<reference evidence="3" key="1">
    <citation type="submission" date="2017-01" db="EMBL/GenBank/DDBJ databases">
        <authorList>
            <person name="Varghese N."/>
            <person name="Submissions S."/>
        </authorList>
    </citation>
    <scope>NUCLEOTIDE SEQUENCE [LARGE SCALE GENOMIC DNA]</scope>
    <source>
        <strain evidence="3">CGMCC 1.7737</strain>
    </source>
</reference>